<dbReference type="EMBL" id="LN824141">
    <property type="protein sequence ID" value="CEP78886.1"/>
    <property type="molecule type" value="Genomic_DNA"/>
</dbReference>
<dbReference type="HOGENOM" id="CLU_129785_0_0_0"/>
<dbReference type="OrthoDB" id="46098at2"/>
<evidence type="ECO:0000313" key="2">
    <source>
        <dbReference type="Proteomes" id="UP000032809"/>
    </source>
</evidence>
<keyword evidence="2" id="KW-1185">Reference proteome</keyword>
<organism evidence="1 2">
    <name type="scientific">Defluviitoga tunisiensis</name>
    <dbReference type="NCBI Taxonomy" id="1006576"/>
    <lineage>
        <taxon>Bacteria</taxon>
        <taxon>Thermotogati</taxon>
        <taxon>Thermotogota</taxon>
        <taxon>Thermotogae</taxon>
        <taxon>Petrotogales</taxon>
        <taxon>Petrotogaceae</taxon>
        <taxon>Defluviitoga</taxon>
    </lineage>
</organism>
<dbReference type="RefSeq" id="WP_045088251.1">
    <property type="nucleotide sequence ID" value="NZ_LN824141.1"/>
</dbReference>
<reference evidence="2" key="1">
    <citation type="submission" date="2014-11" db="EMBL/GenBank/DDBJ databases">
        <authorList>
            <person name="Wibberg D."/>
        </authorList>
    </citation>
    <scope>NUCLEOTIDE SEQUENCE [LARGE SCALE GENOMIC DNA]</scope>
    <source>
        <strain evidence="2">L3</strain>
    </source>
</reference>
<dbReference type="STRING" id="1006576.DTL3_1597"/>
<dbReference type="KEGG" id="dtn:DTL3_1597"/>
<accession>A0A0C7NLW7</accession>
<proteinExistence type="predicted"/>
<dbReference type="Proteomes" id="UP000032809">
    <property type="component" value="Chromosome I"/>
</dbReference>
<sequence length="165" mass="19263">MIAYFSLYKSDDEKYAGGLLIINENGIPVSFKYTEPVTPSEIQKIIYGDNIKNYLAYEILRNEDLFKPYDVDIVFVDDNDLLNYVVTDKILVYISELSLSRSFEIKENEGVIPLHDNKSLKFYASKVVDSNILKRIKYIIDKYDIFEPFGRLKEALIYICSKRED</sequence>
<evidence type="ECO:0000313" key="1">
    <source>
        <dbReference type="EMBL" id="CEP78886.1"/>
    </source>
</evidence>
<name>A0A0C7NLW7_DEFTU</name>
<protein>
    <submittedName>
        <fullName evidence="1">Uncharacterized protein</fullName>
    </submittedName>
</protein>
<dbReference type="AlphaFoldDB" id="A0A0C7NLW7"/>
<gene>
    <name evidence="1" type="ORF">DTL3_1597</name>
</gene>